<feature type="domain" description="FDX-ACB" evidence="18">
    <location>
        <begin position="704"/>
        <end position="797"/>
    </location>
</feature>
<dbReference type="NCBIfam" id="TIGR00472">
    <property type="entry name" value="pheT_bact"/>
    <property type="match status" value="1"/>
</dbReference>
<evidence type="ECO:0000256" key="14">
    <source>
        <dbReference type="ARBA" id="ARBA00049255"/>
    </source>
</evidence>
<evidence type="ECO:0000256" key="9">
    <source>
        <dbReference type="ARBA" id="ARBA00022840"/>
    </source>
</evidence>
<keyword evidence="13 15" id="KW-0030">Aminoacyl-tRNA synthetase</keyword>
<dbReference type="AlphaFoldDB" id="A0A7C0YDV9"/>
<feature type="binding site" evidence="15">
    <location>
        <position position="463"/>
    </location>
    <ligand>
        <name>Mg(2+)</name>
        <dbReference type="ChEBI" id="CHEBI:18420"/>
        <note>shared with alpha subunit</note>
    </ligand>
</feature>
<comment type="cofactor">
    <cofactor evidence="15">
        <name>Mg(2+)</name>
        <dbReference type="ChEBI" id="CHEBI:18420"/>
    </cofactor>
    <text evidence="15">Binds 2 magnesium ions per tetramer.</text>
</comment>
<evidence type="ECO:0000259" key="19">
    <source>
        <dbReference type="PROSITE" id="PS51483"/>
    </source>
</evidence>
<sequence>MLFTLNWLDEFVDCKDLSPEEIAHRLTMAGLEVEGVSYLGEGLERVVTGRILAVQDHHQERRWKVCRISVGNGEVQVVSGAPYLEEGRTVLVALPGARLPNGVVVETVDLKGVESQANLVSEIELDLAEEGDVETVIFLDEVEPGQEAAPLIHMDDYLLETSPTPNRPDCLGVLGVARELAVLLNRPLKEPHISFPEEGPSVEELVVVEIWDPDLCPRYCARYVEGMKVGPSPLSMKVRLKAAGIRAISNVVDVTNYVLVELGHPLHAFDYDDLRGHKIVVRKAKEGEILVTLDGNVRDLEPDMLLIADAERGVALAGIMGGANSEVRRRSERILIESAFFEPTSIRRTAKRLGISTEASKRFERGADIEGLVRALDRTTQLILEVAGGKAARGMVDAYPQPYQPKRLILSLDGLDNFLGTSVPPEDAERILDGLGFSPRKKMGQLEVTVPPYRAFDVTREIDLVEEVARVYGYHNIPSTMPAGPLPKERVGSQRPLIMEVQAILSGLGLVEVINYSFIDPTSLEGLGLDSQDPRANPVTIINPLSEEMSVMRTTLLPGLLATAQVNEKVQVKDMAFFEVGRVFFKGDNGFQERLHGAVLAMGRRGASWDDRGRDYDFFYVKGVVEELARRMRGRTLTLGSCDEPFLHPGRAARLLLDGEELGYIGEVHPRLARQYRFSSRCYVAEFSLEVLAGDRDVVFEPLPRFPGTTRDLSMIAPYSITHAKILTTMEELAPGLLREIRLIDLYTGPPIEEGKRSLTYSLLYRADDRTLTDEEVEEVHGRLVEELEKRLPITVRR</sequence>
<gene>
    <name evidence="15" type="primary">pheT</name>
    <name evidence="20" type="ORF">ENF32_05265</name>
</gene>
<protein>
    <recommendedName>
        <fullName evidence="15">Phenylalanine--tRNA ligase beta subunit</fullName>
        <ecNumber evidence="15">6.1.1.20</ecNumber>
    </recommendedName>
    <alternativeName>
        <fullName evidence="15">Phenylalanyl-tRNA synthetase beta subunit</fullName>
        <shortName evidence="15">PheRS</shortName>
    </alternativeName>
</protein>
<dbReference type="Gene3D" id="2.40.50.140">
    <property type="entry name" value="Nucleic acid-binding proteins"/>
    <property type="match status" value="1"/>
</dbReference>
<dbReference type="Gene3D" id="3.30.56.10">
    <property type="match status" value="2"/>
</dbReference>
<dbReference type="Pfam" id="PF17759">
    <property type="entry name" value="tRNA_synthFbeta"/>
    <property type="match status" value="1"/>
</dbReference>
<comment type="subcellular location">
    <subcellularLocation>
        <location evidence="1 15">Cytoplasm</location>
    </subcellularLocation>
</comment>
<evidence type="ECO:0000256" key="2">
    <source>
        <dbReference type="ARBA" id="ARBA00008653"/>
    </source>
</evidence>
<dbReference type="InterPro" id="IPR045864">
    <property type="entry name" value="aa-tRNA-synth_II/BPL/LPL"/>
</dbReference>
<dbReference type="PANTHER" id="PTHR10947">
    <property type="entry name" value="PHENYLALANYL-TRNA SYNTHETASE BETA CHAIN AND LEUCINE-RICH REPEAT-CONTAINING PROTEIN 47"/>
    <property type="match status" value="1"/>
</dbReference>
<dbReference type="Pfam" id="PF01588">
    <property type="entry name" value="tRNA_bind"/>
    <property type="match status" value="1"/>
</dbReference>
<keyword evidence="10 15" id="KW-0460">Magnesium</keyword>
<dbReference type="InterPro" id="IPR002547">
    <property type="entry name" value="tRNA-bd_dom"/>
</dbReference>
<dbReference type="InterPro" id="IPR004532">
    <property type="entry name" value="Phe-tRNA-ligase_IIc_bsu_bact"/>
</dbReference>
<dbReference type="Pfam" id="PF03147">
    <property type="entry name" value="FDX-ACB"/>
    <property type="match status" value="1"/>
</dbReference>
<keyword evidence="4 15" id="KW-0963">Cytoplasm</keyword>
<dbReference type="InterPro" id="IPR005121">
    <property type="entry name" value="Fdx_antiC-bd"/>
</dbReference>
<dbReference type="HAMAP" id="MF_00283">
    <property type="entry name" value="Phe_tRNA_synth_beta1"/>
    <property type="match status" value="1"/>
</dbReference>
<evidence type="ECO:0000256" key="1">
    <source>
        <dbReference type="ARBA" id="ARBA00004496"/>
    </source>
</evidence>
<keyword evidence="7 15" id="KW-0479">Metal-binding</keyword>
<dbReference type="GO" id="GO:0000049">
    <property type="term" value="F:tRNA binding"/>
    <property type="evidence" value="ECO:0007669"/>
    <property type="project" value="UniProtKB-UniRule"/>
</dbReference>
<evidence type="ECO:0000256" key="4">
    <source>
        <dbReference type="ARBA" id="ARBA00022490"/>
    </source>
</evidence>
<evidence type="ECO:0000256" key="12">
    <source>
        <dbReference type="ARBA" id="ARBA00022917"/>
    </source>
</evidence>
<dbReference type="InterPro" id="IPR041616">
    <property type="entry name" value="PheRS_beta_core"/>
</dbReference>
<evidence type="ECO:0000256" key="15">
    <source>
        <dbReference type="HAMAP-Rule" id="MF_00283"/>
    </source>
</evidence>
<dbReference type="GO" id="GO:0000287">
    <property type="term" value="F:magnesium ion binding"/>
    <property type="evidence" value="ECO:0007669"/>
    <property type="project" value="UniProtKB-UniRule"/>
</dbReference>
<evidence type="ECO:0000256" key="6">
    <source>
        <dbReference type="ARBA" id="ARBA00022598"/>
    </source>
</evidence>
<evidence type="ECO:0000256" key="13">
    <source>
        <dbReference type="ARBA" id="ARBA00023146"/>
    </source>
</evidence>
<comment type="catalytic activity">
    <reaction evidence="14 15">
        <text>tRNA(Phe) + L-phenylalanine + ATP = L-phenylalanyl-tRNA(Phe) + AMP + diphosphate + H(+)</text>
        <dbReference type="Rhea" id="RHEA:19413"/>
        <dbReference type="Rhea" id="RHEA-COMP:9668"/>
        <dbReference type="Rhea" id="RHEA-COMP:9699"/>
        <dbReference type="ChEBI" id="CHEBI:15378"/>
        <dbReference type="ChEBI" id="CHEBI:30616"/>
        <dbReference type="ChEBI" id="CHEBI:33019"/>
        <dbReference type="ChEBI" id="CHEBI:58095"/>
        <dbReference type="ChEBI" id="CHEBI:78442"/>
        <dbReference type="ChEBI" id="CHEBI:78531"/>
        <dbReference type="ChEBI" id="CHEBI:456215"/>
        <dbReference type="EC" id="6.1.1.20"/>
    </reaction>
</comment>
<dbReference type="InterPro" id="IPR020825">
    <property type="entry name" value="Phe-tRNA_synthase-like_B3/B4"/>
</dbReference>
<evidence type="ECO:0000256" key="8">
    <source>
        <dbReference type="ARBA" id="ARBA00022741"/>
    </source>
</evidence>
<dbReference type="PANTHER" id="PTHR10947:SF0">
    <property type="entry name" value="PHENYLALANINE--TRNA LIGASE BETA SUBUNIT"/>
    <property type="match status" value="1"/>
</dbReference>
<dbReference type="InterPro" id="IPR005147">
    <property type="entry name" value="tRNA_synthase_B5-dom"/>
</dbReference>
<dbReference type="InterPro" id="IPR045060">
    <property type="entry name" value="Phe-tRNA-ligase_IIc_bsu"/>
</dbReference>
<dbReference type="GO" id="GO:0006432">
    <property type="term" value="P:phenylalanyl-tRNA aminoacylation"/>
    <property type="evidence" value="ECO:0007669"/>
    <property type="project" value="UniProtKB-UniRule"/>
</dbReference>
<dbReference type="SMART" id="SM00873">
    <property type="entry name" value="B3_4"/>
    <property type="match status" value="1"/>
</dbReference>
<dbReference type="GO" id="GO:0005524">
    <property type="term" value="F:ATP binding"/>
    <property type="evidence" value="ECO:0007669"/>
    <property type="project" value="UniProtKB-UniRule"/>
</dbReference>
<dbReference type="EC" id="6.1.1.20" evidence="15"/>
<evidence type="ECO:0000313" key="20">
    <source>
        <dbReference type="EMBL" id="HDD53459.1"/>
    </source>
</evidence>
<reference evidence="20" key="1">
    <citation type="journal article" date="2020" name="mSystems">
        <title>Genome- and Community-Level Interaction Insights into Carbon Utilization and Element Cycling Functions of Hydrothermarchaeota in Hydrothermal Sediment.</title>
        <authorList>
            <person name="Zhou Z."/>
            <person name="Liu Y."/>
            <person name="Xu W."/>
            <person name="Pan J."/>
            <person name="Luo Z.H."/>
            <person name="Li M."/>
        </authorList>
    </citation>
    <scope>NUCLEOTIDE SEQUENCE [LARGE SCALE GENOMIC DNA]</scope>
    <source>
        <strain evidence="20">HyVt-115</strain>
    </source>
</reference>
<dbReference type="InterPro" id="IPR036690">
    <property type="entry name" value="Fdx_antiC-bd_sf"/>
</dbReference>
<accession>A0A7C0YDV9</accession>
<dbReference type="InterPro" id="IPR012340">
    <property type="entry name" value="NA-bd_OB-fold"/>
</dbReference>
<keyword evidence="6 15" id="KW-0436">Ligase</keyword>
<dbReference type="Pfam" id="PF03484">
    <property type="entry name" value="B5"/>
    <property type="match status" value="1"/>
</dbReference>
<dbReference type="FunFam" id="3.50.40.10:FF:000001">
    <property type="entry name" value="Phenylalanine--tRNA ligase beta subunit"/>
    <property type="match status" value="1"/>
</dbReference>
<evidence type="ECO:0000259" key="17">
    <source>
        <dbReference type="PROSITE" id="PS50886"/>
    </source>
</evidence>
<dbReference type="GO" id="GO:0004826">
    <property type="term" value="F:phenylalanine-tRNA ligase activity"/>
    <property type="evidence" value="ECO:0007669"/>
    <property type="project" value="UniProtKB-UniRule"/>
</dbReference>
<dbReference type="Pfam" id="PF03483">
    <property type="entry name" value="B3_4"/>
    <property type="match status" value="1"/>
</dbReference>
<dbReference type="SMART" id="SM00896">
    <property type="entry name" value="FDX-ACB"/>
    <property type="match status" value="1"/>
</dbReference>
<dbReference type="SUPFAM" id="SSF46955">
    <property type="entry name" value="Putative DNA-binding domain"/>
    <property type="match status" value="1"/>
</dbReference>
<feature type="binding site" evidence="15">
    <location>
        <position position="457"/>
    </location>
    <ligand>
        <name>Mg(2+)</name>
        <dbReference type="ChEBI" id="CHEBI:18420"/>
        <note>shared with alpha subunit</note>
    </ligand>
</feature>
<feature type="domain" description="TRNA-binding" evidence="17">
    <location>
        <begin position="40"/>
        <end position="149"/>
    </location>
</feature>
<dbReference type="PROSITE" id="PS51483">
    <property type="entry name" value="B5"/>
    <property type="match status" value="1"/>
</dbReference>
<name>A0A7C0YDV9_9BACT</name>
<organism evidence="20">
    <name type="scientific">Thermosulfidibacter takaii</name>
    <dbReference type="NCBI Taxonomy" id="412593"/>
    <lineage>
        <taxon>Bacteria</taxon>
        <taxon>Pseudomonadati</taxon>
        <taxon>Thermosulfidibacterota</taxon>
        <taxon>Thermosulfidibacteria</taxon>
        <taxon>Thermosulfidibacterales</taxon>
        <taxon>Thermosulfidibacteraceae</taxon>
    </lineage>
</organism>
<dbReference type="InterPro" id="IPR009061">
    <property type="entry name" value="DNA-bd_dom_put_sf"/>
</dbReference>
<keyword evidence="9 15" id="KW-0067">ATP-binding</keyword>
<feature type="binding site" evidence="15">
    <location>
        <position position="467"/>
    </location>
    <ligand>
        <name>Mg(2+)</name>
        <dbReference type="ChEBI" id="CHEBI:18420"/>
        <note>shared with alpha subunit</note>
    </ligand>
</feature>
<dbReference type="CDD" id="cd02796">
    <property type="entry name" value="tRNA_bind_bactPheRS"/>
    <property type="match status" value="1"/>
</dbReference>
<evidence type="ECO:0000256" key="16">
    <source>
        <dbReference type="PROSITE-ProRule" id="PRU00209"/>
    </source>
</evidence>
<dbReference type="SUPFAM" id="SSF50249">
    <property type="entry name" value="Nucleic acid-binding proteins"/>
    <property type="match status" value="1"/>
</dbReference>
<evidence type="ECO:0000259" key="18">
    <source>
        <dbReference type="PROSITE" id="PS51447"/>
    </source>
</evidence>
<feature type="binding site" evidence="15">
    <location>
        <position position="466"/>
    </location>
    <ligand>
        <name>Mg(2+)</name>
        <dbReference type="ChEBI" id="CHEBI:18420"/>
        <note>shared with alpha subunit</note>
    </ligand>
</feature>
<dbReference type="SUPFAM" id="SSF55681">
    <property type="entry name" value="Class II aaRS and biotin synthetases"/>
    <property type="match status" value="1"/>
</dbReference>
<dbReference type="PROSITE" id="PS51447">
    <property type="entry name" value="FDX_ACB"/>
    <property type="match status" value="1"/>
</dbReference>
<dbReference type="PROSITE" id="PS50886">
    <property type="entry name" value="TRBD"/>
    <property type="match status" value="1"/>
</dbReference>
<evidence type="ECO:0000256" key="3">
    <source>
        <dbReference type="ARBA" id="ARBA00011209"/>
    </source>
</evidence>
<dbReference type="InterPro" id="IPR033714">
    <property type="entry name" value="tRNA_bind_bactPheRS"/>
</dbReference>
<dbReference type="Gene3D" id="3.30.930.10">
    <property type="entry name" value="Bira Bifunctional Protein, Domain 2"/>
    <property type="match status" value="1"/>
</dbReference>
<keyword evidence="5 16" id="KW-0820">tRNA-binding</keyword>
<evidence type="ECO:0000256" key="11">
    <source>
        <dbReference type="ARBA" id="ARBA00022884"/>
    </source>
</evidence>
<dbReference type="Proteomes" id="UP000885690">
    <property type="component" value="Unassembled WGS sequence"/>
</dbReference>
<dbReference type="SMART" id="SM00874">
    <property type="entry name" value="B5"/>
    <property type="match status" value="1"/>
</dbReference>
<dbReference type="EMBL" id="DQWS01000194">
    <property type="protein sequence ID" value="HDD53459.1"/>
    <property type="molecule type" value="Genomic_DNA"/>
</dbReference>
<keyword evidence="8 15" id="KW-0547">Nucleotide-binding</keyword>
<evidence type="ECO:0000256" key="7">
    <source>
        <dbReference type="ARBA" id="ARBA00022723"/>
    </source>
</evidence>
<comment type="caution">
    <text evidence="20">The sequence shown here is derived from an EMBL/GenBank/DDBJ whole genome shotgun (WGS) entry which is preliminary data.</text>
</comment>
<dbReference type="SUPFAM" id="SSF54991">
    <property type="entry name" value="Anticodon-binding domain of PheRS"/>
    <property type="match status" value="1"/>
</dbReference>
<comment type="subunit">
    <text evidence="3 15">Tetramer of two alpha and two beta subunits.</text>
</comment>
<dbReference type="InterPro" id="IPR005146">
    <property type="entry name" value="B3/B4_tRNA-bd"/>
</dbReference>
<comment type="similarity">
    <text evidence="2 15">Belongs to the phenylalanyl-tRNA synthetase beta subunit family. Type 1 subfamily.</text>
</comment>
<dbReference type="Gene3D" id="3.30.70.380">
    <property type="entry name" value="Ferrodoxin-fold anticodon-binding domain"/>
    <property type="match status" value="1"/>
</dbReference>
<keyword evidence="12 15" id="KW-0648">Protein biosynthesis</keyword>
<dbReference type="GO" id="GO:0009328">
    <property type="term" value="C:phenylalanine-tRNA ligase complex"/>
    <property type="evidence" value="ECO:0007669"/>
    <property type="project" value="TreeGrafter"/>
</dbReference>
<dbReference type="CDD" id="cd00769">
    <property type="entry name" value="PheRS_beta_core"/>
    <property type="match status" value="1"/>
</dbReference>
<dbReference type="Gene3D" id="3.50.40.10">
    <property type="entry name" value="Phenylalanyl-trna Synthetase, Chain B, domain 3"/>
    <property type="match status" value="1"/>
</dbReference>
<evidence type="ECO:0000256" key="5">
    <source>
        <dbReference type="ARBA" id="ARBA00022555"/>
    </source>
</evidence>
<keyword evidence="11 16" id="KW-0694">RNA-binding</keyword>
<evidence type="ECO:0000256" key="10">
    <source>
        <dbReference type="ARBA" id="ARBA00022842"/>
    </source>
</evidence>
<dbReference type="SUPFAM" id="SSF56037">
    <property type="entry name" value="PheT/TilS domain"/>
    <property type="match status" value="1"/>
</dbReference>
<proteinExistence type="inferred from homology"/>
<feature type="domain" description="B5" evidence="19">
    <location>
        <begin position="403"/>
        <end position="479"/>
    </location>
</feature>